<evidence type="ECO:0000256" key="1">
    <source>
        <dbReference type="ARBA" id="ARBA00004749"/>
    </source>
</evidence>
<dbReference type="Pfam" id="PF03109">
    <property type="entry name" value="ABC1"/>
    <property type="match status" value="1"/>
</dbReference>
<dbReference type="InterPro" id="IPR004147">
    <property type="entry name" value="ABC1_dom"/>
</dbReference>
<reference evidence="7" key="1">
    <citation type="submission" date="2020-11" db="EMBL/GenBank/DDBJ databases">
        <authorList>
            <person name="Tran Van P."/>
        </authorList>
    </citation>
    <scope>NUCLEOTIDE SEQUENCE</scope>
</reference>
<evidence type="ECO:0000313" key="7">
    <source>
        <dbReference type="EMBL" id="CAD7663338.1"/>
    </source>
</evidence>
<accession>A0A7R9QZD5</accession>
<evidence type="ECO:0000256" key="2">
    <source>
        <dbReference type="ARBA" id="ARBA00009670"/>
    </source>
</evidence>
<feature type="non-terminal residue" evidence="7">
    <location>
        <position position="1"/>
    </location>
</feature>
<evidence type="ECO:0000256" key="5">
    <source>
        <dbReference type="ARBA" id="ARBA00022840"/>
    </source>
</evidence>
<evidence type="ECO:0000259" key="6">
    <source>
        <dbReference type="Pfam" id="PF03109"/>
    </source>
</evidence>
<dbReference type="InterPro" id="IPR011009">
    <property type="entry name" value="Kinase-like_dom_sf"/>
</dbReference>
<keyword evidence="8" id="KW-1185">Reference proteome</keyword>
<dbReference type="EMBL" id="OC946837">
    <property type="protein sequence ID" value="CAD7663338.1"/>
    <property type="molecule type" value="Genomic_DNA"/>
</dbReference>
<dbReference type="PANTHER" id="PTHR43851:SF3">
    <property type="entry name" value="COENZYME Q8"/>
    <property type="match status" value="1"/>
</dbReference>
<dbReference type="EMBL" id="CAJPVJ010032012">
    <property type="protein sequence ID" value="CAG2180475.1"/>
    <property type="molecule type" value="Genomic_DNA"/>
</dbReference>
<dbReference type="AlphaFoldDB" id="A0A7R9QZD5"/>
<keyword evidence="5" id="KW-0067">ATP-binding</keyword>
<dbReference type="SUPFAM" id="SSF56112">
    <property type="entry name" value="Protein kinase-like (PK-like)"/>
    <property type="match status" value="1"/>
</dbReference>
<dbReference type="InterPro" id="IPR051409">
    <property type="entry name" value="Atypical_kinase_ADCK"/>
</dbReference>
<dbReference type="OrthoDB" id="201153at2759"/>
<dbReference type="InterPro" id="IPR034646">
    <property type="entry name" value="ADCK3_dom"/>
</dbReference>
<name>A0A7R9QZD5_9ACAR</name>
<evidence type="ECO:0000313" key="8">
    <source>
        <dbReference type="Proteomes" id="UP000728032"/>
    </source>
</evidence>
<dbReference type="GO" id="GO:0005524">
    <property type="term" value="F:ATP binding"/>
    <property type="evidence" value="ECO:0007669"/>
    <property type="project" value="UniProtKB-KW"/>
</dbReference>
<comment type="similarity">
    <text evidence="2">Belongs to the protein kinase superfamily. ADCK protein kinase family.</text>
</comment>
<keyword evidence="3" id="KW-0808">Transferase</keyword>
<dbReference type="GO" id="GO:0006744">
    <property type="term" value="P:ubiquinone biosynthetic process"/>
    <property type="evidence" value="ECO:0007669"/>
    <property type="project" value="TreeGrafter"/>
</dbReference>
<protein>
    <recommendedName>
        <fullName evidence="6">ABC1 atypical kinase-like domain-containing protein</fullName>
    </recommendedName>
</protein>
<evidence type="ECO:0000256" key="3">
    <source>
        <dbReference type="ARBA" id="ARBA00022679"/>
    </source>
</evidence>
<dbReference type="PANTHER" id="PTHR43851">
    <property type="match status" value="1"/>
</dbReference>
<organism evidence="7">
    <name type="scientific">Oppiella nova</name>
    <dbReference type="NCBI Taxonomy" id="334625"/>
    <lineage>
        <taxon>Eukaryota</taxon>
        <taxon>Metazoa</taxon>
        <taxon>Ecdysozoa</taxon>
        <taxon>Arthropoda</taxon>
        <taxon>Chelicerata</taxon>
        <taxon>Arachnida</taxon>
        <taxon>Acari</taxon>
        <taxon>Acariformes</taxon>
        <taxon>Sarcoptiformes</taxon>
        <taxon>Oribatida</taxon>
        <taxon>Brachypylina</taxon>
        <taxon>Oppioidea</taxon>
        <taxon>Oppiidae</taxon>
        <taxon>Oppiella</taxon>
    </lineage>
</organism>
<comment type="pathway">
    <text evidence="1">Cofactor biosynthesis; ubiquinone biosynthesis.</text>
</comment>
<sequence length="408" mass="46913">SSRSSQSILGSNPLLTEANANRIVDTLCRVRGAALKLGQMLSIQDSTLVSPELQAIFERVRQSADFMPVRQMKKVMRDELGDEWQSKFKSFDEKPFAAASIGQVHRATLPSGLEVAVKIQYPGVADGIESDIKNLLSVLKFGNFLPEGLFVENIMRYARKELSWEVNYNREALCQHKYRQLLATHSNTDGFYVPKVIDELSTKRVFTSEMISGVPVDRLEKMESIPQQLKNRIAKQLLNLCLREIFEFQFMQTDPNWSNFYYDIDSDVISLLDFGSSREYSKEFVNSYMDVIRAAADQDRERVVDTSKKIGFLTGYETQIFERTHTNAIMILGEAFASDGLFDFGDQKTTKRIHELMPILMKYRLTPPPEEIYSLHRKISGVFLLCTKLKAKIDCKEMFEEIYSHYEY</sequence>
<dbReference type="GO" id="GO:0016740">
    <property type="term" value="F:transferase activity"/>
    <property type="evidence" value="ECO:0007669"/>
    <property type="project" value="UniProtKB-KW"/>
</dbReference>
<proteinExistence type="inferred from homology"/>
<dbReference type="Proteomes" id="UP000728032">
    <property type="component" value="Unassembled WGS sequence"/>
</dbReference>
<feature type="domain" description="ABC1 atypical kinase-like" evidence="6">
    <location>
        <begin position="60"/>
        <end position="305"/>
    </location>
</feature>
<dbReference type="CDD" id="cd13970">
    <property type="entry name" value="ABC1_ADCK3"/>
    <property type="match status" value="1"/>
</dbReference>
<gene>
    <name evidence="7" type="ORF">ONB1V03_LOCUS19898</name>
</gene>
<evidence type="ECO:0000256" key="4">
    <source>
        <dbReference type="ARBA" id="ARBA00022741"/>
    </source>
</evidence>
<keyword evidence="4" id="KW-0547">Nucleotide-binding</keyword>